<reference evidence="2" key="1">
    <citation type="journal article" date="2022" name="Cell">
        <title>Design, construction, and in vivo augmentation of a complex gut microbiome.</title>
        <authorList>
            <person name="Cheng A.G."/>
            <person name="Ho P.Y."/>
            <person name="Aranda-Diaz A."/>
            <person name="Jain S."/>
            <person name="Yu F.B."/>
            <person name="Meng X."/>
            <person name="Wang M."/>
            <person name="Iakiviak M."/>
            <person name="Nagashima K."/>
            <person name="Zhao A."/>
            <person name="Murugkar P."/>
            <person name="Patil A."/>
            <person name="Atabakhsh K."/>
            <person name="Weakley A."/>
            <person name="Yan J."/>
            <person name="Brumbaugh A.R."/>
            <person name="Higginbottom S."/>
            <person name="Dimas A."/>
            <person name="Shiver A.L."/>
            <person name="Deutschbauer A."/>
            <person name="Neff N."/>
            <person name="Sonnenburg J.L."/>
            <person name="Huang K.C."/>
            <person name="Fischbach M.A."/>
        </authorList>
    </citation>
    <scope>NUCLEOTIDE SEQUENCE</scope>
    <source>
        <strain evidence="2">DSM 19829</strain>
    </source>
</reference>
<sequence length="48" mass="5479">MQEQTNKDRQELPYNTLNGPEVTVPKETWVTEPLPESERPRKDGPGGE</sequence>
<accession>A0ABY5VJN2</accession>
<dbReference type="RefSeq" id="WP_148511953.1">
    <property type="nucleotide sequence ID" value="NZ_CABLBR010000025.1"/>
</dbReference>
<feature type="region of interest" description="Disordered" evidence="1">
    <location>
        <begin position="1"/>
        <end position="48"/>
    </location>
</feature>
<keyword evidence="3" id="KW-1185">Reference proteome</keyword>
<feature type="compositionally biased region" description="Basic and acidic residues" evidence="1">
    <location>
        <begin position="36"/>
        <end position="48"/>
    </location>
</feature>
<feature type="compositionally biased region" description="Basic and acidic residues" evidence="1">
    <location>
        <begin position="1"/>
        <end position="11"/>
    </location>
</feature>
<protein>
    <submittedName>
        <fullName evidence="2">AE-binding protein</fullName>
    </submittedName>
</protein>
<evidence type="ECO:0000313" key="3">
    <source>
        <dbReference type="Proteomes" id="UP001060164"/>
    </source>
</evidence>
<organism evidence="2 3">
    <name type="scientific">Ruminococcus gauvreauii</name>
    <dbReference type="NCBI Taxonomy" id="438033"/>
    <lineage>
        <taxon>Bacteria</taxon>
        <taxon>Bacillati</taxon>
        <taxon>Bacillota</taxon>
        <taxon>Clostridia</taxon>
        <taxon>Eubacteriales</taxon>
        <taxon>Oscillospiraceae</taxon>
        <taxon>Ruminococcus</taxon>
    </lineage>
</organism>
<gene>
    <name evidence="2" type="ORF">NQ502_03710</name>
</gene>
<dbReference type="EMBL" id="CP102290">
    <property type="protein sequence ID" value="UWP60171.1"/>
    <property type="molecule type" value="Genomic_DNA"/>
</dbReference>
<name>A0ABY5VJN2_9FIRM</name>
<evidence type="ECO:0000256" key="1">
    <source>
        <dbReference type="SAM" id="MobiDB-lite"/>
    </source>
</evidence>
<dbReference type="Proteomes" id="UP001060164">
    <property type="component" value="Chromosome"/>
</dbReference>
<evidence type="ECO:0000313" key="2">
    <source>
        <dbReference type="EMBL" id="UWP60171.1"/>
    </source>
</evidence>
<proteinExistence type="predicted"/>